<evidence type="ECO:0000313" key="1">
    <source>
        <dbReference type="EMBL" id="GEN28575.1"/>
    </source>
</evidence>
<name>A0A511UPP3_9GAMM</name>
<evidence type="ECO:0000313" key="2">
    <source>
        <dbReference type="Proteomes" id="UP000321303"/>
    </source>
</evidence>
<gene>
    <name evidence="1" type="ORF">HVA01_22210</name>
</gene>
<protein>
    <submittedName>
        <fullName evidence="1">Uncharacterized protein</fullName>
    </submittedName>
</protein>
<accession>A0A511UPP3</accession>
<reference evidence="1 2" key="1">
    <citation type="submission" date="2019-07" db="EMBL/GenBank/DDBJ databases">
        <title>Whole genome shotgun sequence of Halomonas variabilis NBRC 102410.</title>
        <authorList>
            <person name="Hosoyama A."/>
            <person name="Uohara A."/>
            <person name="Ohji S."/>
            <person name="Ichikawa N."/>
        </authorList>
    </citation>
    <scope>NUCLEOTIDE SEQUENCE [LARGE SCALE GENOMIC DNA]</scope>
    <source>
        <strain evidence="1 2">NBRC 102410</strain>
    </source>
</reference>
<dbReference type="RefSeq" id="WP_246129587.1">
    <property type="nucleotide sequence ID" value="NZ_BJXV01000011.1"/>
</dbReference>
<dbReference type="Proteomes" id="UP000321303">
    <property type="component" value="Unassembled WGS sequence"/>
</dbReference>
<sequence>MAPPPAPPEDDFDAAAEEVLEGLALEPEEDELDGEPEEVDEAALGAEELALLALLLGVLEALASAADAPFPRRRERLFLLPP</sequence>
<dbReference type="AlphaFoldDB" id="A0A511UPP3"/>
<organism evidence="1 2">
    <name type="scientific">Halovibrio variabilis</name>
    <dbReference type="NCBI Taxonomy" id="31910"/>
    <lineage>
        <taxon>Bacteria</taxon>
        <taxon>Pseudomonadati</taxon>
        <taxon>Pseudomonadota</taxon>
        <taxon>Gammaproteobacteria</taxon>
        <taxon>Oceanospirillales</taxon>
        <taxon>Halomonadaceae</taxon>
        <taxon>Halovibrio</taxon>
    </lineage>
</organism>
<comment type="caution">
    <text evidence="1">The sequence shown here is derived from an EMBL/GenBank/DDBJ whole genome shotgun (WGS) entry which is preliminary data.</text>
</comment>
<proteinExistence type="predicted"/>
<dbReference type="EMBL" id="BJXV01000011">
    <property type="protein sequence ID" value="GEN28575.1"/>
    <property type="molecule type" value="Genomic_DNA"/>
</dbReference>
<keyword evidence="2" id="KW-1185">Reference proteome</keyword>